<dbReference type="Proteomes" id="UP000275078">
    <property type="component" value="Unassembled WGS sequence"/>
</dbReference>
<sequence>MEREIELQKQIQEELAMKREEEQKRQQQLRLEQQLYEQRQQEQRKLQLNQQIAGTSNRPARQNSLMGFQSFQGFRSNTPNQDPSRALTPTNGHDTPTRSQTPTLLPAVLRVGMDSSHQKSRSNSKDSNTGLMSPPAKSTLRVDTYDKSSSRGVTPIDHSPISPMDELPNGNGTDETDKDHDHFYRDSPMARTRPSLNGTSSVLPKSANGSTRRPSREVGNAAQRRFPIKADKPERSNSMESRASRATPNSAQSSKASLADTIERLSESPEEEEEGESHEQDSSLNSSRAHSFETPRAADHKRPSPERASSNASTAHKQPSKQQLLTPFHFPAPPPKPSKVGKEIYNTPEFQQILNELRASPLEKPDGEWDDSQYQRYLDDDSGEIQEMLGRIYDIPEDVQRSFDAPPTADDKLGKTFTLAMAQLEELEQRLDQVFQDFFIQNTGIDPFQEPDAIIGPEERRNRDRWIEEQKKKLGTNDLAKIPSFRSQNGGKGPYETDMFPKPSSAAPSSQAPQAPRSPPRLVTSPNGVQGRVQEAPGRVQQKAAVYQSYMNQPHPHQQQQQRPQQGRVMSPVQQQGRVMSPVQQYPQQQQPLHGAPRAGQGSRQGTYPARQASQDQYGQQHQQQQQQQQQRPQQQQQQYGGYAQQQQQQYGSYRGYAPSAPPASAPPPAPMGEKVVGRPRNR</sequence>
<evidence type="ECO:0000313" key="4">
    <source>
        <dbReference type="Proteomes" id="UP000275078"/>
    </source>
</evidence>
<evidence type="ECO:0000256" key="2">
    <source>
        <dbReference type="SAM" id="MobiDB-lite"/>
    </source>
</evidence>
<proteinExistence type="predicted"/>
<feature type="compositionally biased region" description="Polar residues" evidence="2">
    <location>
        <begin position="307"/>
        <end position="325"/>
    </location>
</feature>
<evidence type="ECO:0000256" key="1">
    <source>
        <dbReference type="SAM" id="Coils"/>
    </source>
</evidence>
<keyword evidence="4" id="KW-1185">Reference proteome</keyword>
<feature type="region of interest" description="Disordered" evidence="2">
    <location>
        <begin position="47"/>
        <end position="342"/>
    </location>
</feature>
<organism evidence="3 4">
    <name type="scientific">Ascobolus immersus RN42</name>
    <dbReference type="NCBI Taxonomy" id="1160509"/>
    <lineage>
        <taxon>Eukaryota</taxon>
        <taxon>Fungi</taxon>
        <taxon>Dikarya</taxon>
        <taxon>Ascomycota</taxon>
        <taxon>Pezizomycotina</taxon>
        <taxon>Pezizomycetes</taxon>
        <taxon>Pezizales</taxon>
        <taxon>Ascobolaceae</taxon>
        <taxon>Ascobolus</taxon>
    </lineage>
</organism>
<feature type="region of interest" description="Disordered" evidence="2">
    <location>
        <begin position="446"/>
        <end position="683"/>
    </location>
</feature>
<feature type="compositionally biased region" description="Low complexity" evidence="2">
    <location>
        <begin position="503"/>
        <end position="515"/>
    </location>
</feature>
<feature type="compositionally biased region" description="Basic and acidic residues" evidence="2">
    <location>
        <begin position="228"/>
        <end position="237"/>
    </location>
</feature>
<feature type="compositionally biased region" description="Low complexity" evidence="2">
    <location>
        <begin position="615"/>
        <end position="652"/>
    </location>
</feature>
<feature type="compositionally biased region" description="Polar residues" evidence="2">
    <location>
        <begin position="52"/>
        <end position="103"/>
    </location>
</feature>
<feature type="compositionally biased region" description="Polar residues" evidence="2">
    <location>
        <begin position="238"/>
        <end position="256"/>
    </location>
</feature>
<feature type="compositionally biased region" description="Low complexity" evidence="2">
    <location>
        <begin position="553"/>
        <end position="566"/>
    </location>
</feature>
<feature type="compositionally biased region" description="Low complexity" evidence="2">
    <location>
        <begin position="582"/>
        <end position="592"/>
    </location>
</feature>
<feature type="coiled-coil region" evidence="1">
    <location>
        <begin position="1"/>
        <end position="39"/>
    </location>
</feature>
<feature type="compositionally biased region" description="Basic and acidic residues" evidence="2">
    <location>
        <begin position="457"/>
        <end position="472"/>
    </location>
</feature>
<name>A0A3N4II56_ASCIM</name>
<reference evidence="3 4" key="1">
    <citation type="journal article" date="2018" name="Nat. Ecol. Evol.">
        <title>Pezizomycetes genomes reveal the molecular basis of ectomycorrhizal truffle lifestyle.</title>
        <authorList>
            <person name="Murat C."/>
            <person name="Payen T."/>
            <person name="Noel B."/>
            <person name="Kuo A."/>
            <person name="Morin E."/>
            <person name="Chen J."/>
            <person name="Kohler A."/>
            <person name="Krizsan K."/>
            <person name="Balestrini R."/>
            <person name="Da Silva C."/>
            <person name="Montanini B."/>
            <person name="Hainaut M."/>
            <person name="Levati E."/>
            <person name="Barry K.W."/>
            <person name="Belfiori B."/>
            <person name="Cichocki N."/>
            <person name="Clum A."/>
            <person name="Dockter R.B."/>
            <person name="Fauchery L."/>
            <person name="Guy J."/>
            <person name="Iotti M."/>
            <person name="Le Tacon F."/>
            <person name="Lindquist E.A."/>
            <person name="Lipzen A."/>
            <person name="Malagnac F."/>
            <person name="Mello A."/>
            <person name="Molinier V."/>
            <person name="Miyauchi S."/>
            <person name="Poulain J."/>
            <person name="Riccioni C."/>
            <person name="Rubini A."/>
            <person name="Sitrit Y."/>
            <person name="Splivallo R."/>
            <person name="Traeger S."/>
            <person name="Wang M."/>
            <person name="Zifcakova L."/>
            <person name="Wipf D."/>
            <person name="Zambonelli A."/>
            <person name="Paolocci F."/>
            <person name="Nowrousian M."/>
            <person name="Ottonello S."/>
            <person name="Baldrian P."/>
            <person name="Spatafora J.W."/>
            <person name="Henrissat B."/>
            <person name="Nagy L.G."/>
            <person name="Aury J.M."/>
            <person name="Wincker P."/>
            <person name="Grigoriev I.V."/>
            <person name="Bonfante P."/>
            <person name="Martin F.M."/>
        </authorList>
    </citation>
    <scope>NUCLEOTIDE SEQUENCE [LARGE SCALE GENOMIC DNA]</scope>
    <source>
        <strain evidence="3 4">RN42</strain>
    </source>
</reference>
<feature type="compositionally biased region" description="Basic and acidic residues" evidence="2">
    <location>
        <begin position="290"/>
        <end position="305"/>
    </location>
</feature>
<accession>A0A3N4II56</accession>
<feature type="compositionally biased region" description="Basic and acidic residues" evidence="2">
    <location>
        <begin position="175"/>
        <end position="185"/>
    </location>
</feature>
<dbReference type="AlphaFoldDB" id="A0A3N4II56"/>
<protein>
    <submittedName>
        <fullName evidence="3">Uncharacterized protein</fullName>
    </submittedName>
</protein>
<dbReference type="EMBL" id="ML119659">
    <property type="protein sequence ID" value="RPA84388.1"/>
    <property type="molecule type" value="Genomic_DNA"/>
</dbReference>
<gene>
    <name evidence="3" type="ORF">BJ508DRAFT_37666</name>
</gene>
<evidence type="ECO:0000313" key="3">
    <source>
        <dbReference type="EMBL" id="RPA84388.1"/>
    </source>
</evidence>
<feature type="compositionally biased region" description="Pro residues" evidence="2">
    <location>
        <begin position="660"/>
        <end position="671"/>
    </location>
</feature>
<keyword evidence="1" id="KW-0175">Coiled coil</keyword>
<feature type="compositionally biased region" description="Polar residues" evidence="2">
    <location>
        <begin position="194"/>
        <end position="212"/>
    </location>
</feature>